<evidence type="ECO:0000313" key="3">
    <source>
        <dbReference type="Proteomes" id="UP000053573"/>
    </source>
</evidence>
<dbReference type="Proteomes" id="UP000053573">
    <property type="component" value="Unassembled WGS sequence"/>
</dbReference>
<dbReference type="STRING" id="2060906.A0A0H1BJ00"/>
<dbReference type="EMBL" id="LDEV01001785">
    <property type="protein sequence ID" value="KLJ11017.1"/>
    <property type="molecule type" value="Genomic_DNA"/>
</dbReference>
<comment type="caution">
    <text evidence="2">The sequence shown here is derived from an EMBL/GenBank/DDBJ whole genome shotgun (WGS) entry which is preliminary data.</text>
</comment>
<evidence type="ECO:0000313" key="2">
    <source>
        <dbReference type="EMBL" id="KLJ11017.1"/>
    </source>
</evidence>
<keyword evidence="3" id="KW-1185">Reference proteome</keyword>
<feature type="compositionally biased region" description="Low complexity" evidence="1">
    <location>
        <begin position="32"/>
        <end position="41"/>
    </location>
</feature>
<protein>
    <submittedName>
        <fullName evidence="2">Uncharacterized protein</fullName>
    </submittedName>
</protein>
<feature type="compositionally biased region" description="Pro residues" evidence="1">
    <location>
        <begin position="50"/>
        <end position="63"/>
    </location>
</feature>
<organism evidence="2 3">
    <name type="scientific">Blastomyces silverae</name>
    <dbReference type="NCBI Taxonomy" id="2060906"/>
    <lineage>
        <taxon>Eukaryota</taxon>
        <taxon>Fungi</taxon>
        <taxon>Dikarya</taxon>
        <taxon>Ascomycota</taxon>
        <taxon>Pezizomycotina</taxon>
        <taxon>Eurotiomycetes</taxon>
        <taxon>Eurotiomycetidae</taxon>
        <taxon>Onygenales</taxon>
        <taxon>Ajellomycetaceae</taxon>
        <taxon>Blastomyces</taxon>
    </lineage>
</organism>
<proteinExistence type="predicted"/>
<accession>A0A0H1BJ00</accession>
<sequence>MRGRRGGRGDGRMVINNNISNGRPGPAHLNPQQQQQQQQHQARGGFQQMPPVPPPAGFPPFNPSDPIAAMMTLQAMGFPQIP</sequence>
<dbReference type="AlphaFoldDB" id="A0A0H1BJ00"/>
<name>A0A0H1BJ00_9EURO</name>
<gene>
    <name evidence="2" type="ORF">EMPG_13696</name>
</gene>
<evidence type="ECO:0000256" key="1">
    <source>
        <dbReference type="SAM" id="MobiDB-lite"/>
    </source>
</evidence>
<reference evidence="3" key="1">
    <citation type="journal article" date="2015" name="PLoS Genet.">
        <title>The dynamic genome and transcriptome of the human fungal pathogen Blastomyces and close relative Emmonsia.</title>
        <authorList>
            <person name="Munoz J.F."/>
            <person name="Gauthier G.M."/>
            <person name="Desjardins C.A."/>
            <person name="Gallo J.E."/>
            <person name="Holder J."/>
            <person name="Sullivan T.D."/>
            <person name="Marty A.J."/>
            <person name="Carmen J.C."/>
            <person name="Chen Z."/>
            <person name="Ding L."/>
            <person name="Gujja S."/>
            <person name="Magrini V."/>
            <person name="Misas E."/>
            <person name="Mitreva M."/>
            <person name="Priest M."/>
            <person name="Saif S."/>
            <person name="Whiston E.A."/>
            <person name="Young S."/>
            <person name="Zeng Q."/>
            <person name="Goldman W.E."/>
            <person name="Mardis E.R."/>
            <person name="Taylor J.W."/>
            <person name="McEwen J.G."/>
            <person name="Clay O.K."/>
            <person name="Klein B.S."/>
            <person name="Cuomo C.A."/>
        </authorList>
    </citation>
    <scope>NUCLEOTIDE SEQUENCE [LARGE SCALE GENOMIC DNA]</scope>
    <source>
        <strain evidence="3">UAMH 139</strain>
    </source>
</reference>
<feature type="non-terminal residue" evidence="2">
    <location>
        <position position="82"/>
    </location>
</feature>
<feature type="region of interest" description="Disordered" evidence="1">
    <location>
        <begin position="1"/>
        <end position="66"/>
    </location>
</feature>